<dbReference type="SUPFAM" id="SSF57938">
    <property type="entry name" value="DnaJ/Hsp40 cysteine-rich domain"/>
    <property type="match status" value="1"/>
</dbReference>
<name>A0AAW9QRG3_9CHRO</name>
<gene>
    <name evidence="1" type="ORF">V0288_02065</name>
</gene>
<accession>A0AAW9QRG3</accession>
<dbReference type="InterPro" id="IPR036410">
    <property type="entry name" value="HSP_DnaJ_Cys-rich_dom_sf"/>
</dbReference>
<protein>
    <submittedName>
        <fullName evidence="1">Uncharacterized protein</fullName>
    </submittedName>
</protein>
<comment type="caution">
    <text evidence="1">The sequence shown here is derived from an EMBL/GenBank/DDBJ whole genome shotgun (WGS) entry which is preliminary data.</text>
</comment>
<sequence>MYEDFTYITDEVFLANFWREEPIRCQHCHGQGSIASETLKATIPCKFCAGKGTIKREQATLKSL</sequence>
<proteinExistence type="predicted"/>
<reference evidence="1 2" key="1">
    <citation type="submission" date="2024-01" db="EMBL/GenBank/DDBJ databases">
        <title>Genomic insights into the taxonomy and metabolism of the cyanobacterium Pannus brasiliensis CCIBt3594.</title>
        <authorList>
            <person name="Machado M."/>
            <person name="Botero N.B."/>
            <person name="Andreote A.P.D."/>
            <person name="Feitosa A.M.T."/>
            <person name="Popin R."/>
            <person name="Sivonen K."/>
            <person name="Fiore M.F."/>
        </authorList>
    </citation>
    <scope>NUCLEOTIDE SEQUENCE [LARGE SCALE GENOMIC DNA]</scope>
    <source>
        <strain evidence="1 2">CCIBt3594</strain>
    </source>
</reference>
<dbReference type="Gene3D" id="6.20.20.10">
    <property type="match status" value="1"/>
</dbReference>
<keyword evidence="2" id="KW-1185">Reference proteome</keyword>
<organism evidence="1 2">
    <name type="scientific">Pannus brasiliensis CCIBt3594</name>
    <dbReference type="NCBI Taxonomy" id="1427578"/>
    <lineage>
        <taxon>Bacteria</taxon>
        <taxon>Bacillati</taxon>
        <taxon>Cyanobacteriota</taxon>
        <taxon>Cyanophyceae</taxon>
        <taxon>Oscillatoriophycideae</taxon>
        <taxon>Chroococcales</taxon>
        <taxon>Microcystaceae</taxon>
        <taxon>Pannus</taxon>
    </lineage>
</organism>
<dbReference type="Proteomes" id="UP001328733">
    <property type="component" value="Unassembled WGS sequence"/>
</dbReference>
<dbReference type="EMBL" id="JBAFSM010000002">
    <property type="protein sequence ID" value="MEG3435891.1"/>
    <property type="molecule type" value="Genomic_DNA"/>
</dbReference>
<evidence type="ECO:0000313" key="1">
    <source>
        <dbReference type="EMBL" id="MEG3435891.1"/>
    </source>
</evidence>
<dbReference type="AlphaFoldDB" id="A0AAW9QRG3"/>
<dbReference type="RefSeq" id="WP_332863339.1">
    <property type="nucleotide sequence ID" value="NZ_JBAFSM010000002.1"/>
</dbReference>
<evidence type="ECO:0000313" key="2">
    <source>
        <dbReference type="Proteomes" id="UP001328733"/>
    </source>
</evidence>